<name>I3VSN5_THESW</name>
<dbReference type="GO" id="GO:0000976">
    <property type="term" value="F:transcription cis-regulatory region binding"/>
    <property type="evidence" value="ECO:0007669"/>
    <property type="project" value="TreeGrafter"/>
</dbReference>
<evidence type="ECO:0000256" key="4">
    <source>
        <dbReference type="ARBA" id="ARBA00023015"/>
    </source>
</evidence>
<proteinExistence type="predicted"/>
<dbReference type="STRING" id="1094508.Tsac_0504"/>
<gene>
    <name evidence="12" type="ordered locus">Tsac_0504</name>
</gene>
<feature type="domain" description="Response regulatory" evidence="10">
    <location>
        <begin position="4"/>
        <end position="117"/>
    </location>
</feature>
<keyword evidence="5 9" id="KW-0238">DNA-binding</keyword>
<dbReference type="BioCyc" id="TSAC1094508:GLMA-501-MONOMER"/>
<dbReference type="AlphaFoldDB" id="I3VSN5"/>
<evidence type="ECO:0000256" key="5">
    <source>
        <dbReference type="ARBA" id="ARBA00023125"/>
    </source>
</evidence>
<dbReference type="KEGG" id="tsh:Tsac_0504"/>
<dbReference type="PANTHER" id="PTHR48111:SF40">
    <property type="entry name" value="PHOSPHATE REGULON TRANSCRIPTIONAL REGULATORY PROTEIN PHOB"/>
    <property type="match status" value="1"/>
</dbReference>
<evidence type="ECO:0000313" key="12">
    <source>
        <dbReference type="EMBL" id="AFK85530.1"/>
    </source>
</evidence>
<dbReference type="InterPro" id="IPR011006">
    <property type="entry name" value="CheY-like_superfamily"/>
</dbReference>
<reference evidence="12 13" key="1">
    <citation type="journal article" date="2014" name="Appl. Environ. Microbiol.">
        <title>Profile of Secreted Hydrolases, Associated Proteins, and SlpA in Thermoanaerobacterium saccharolyticum during the Degradation of Hemicellulose.</title>
        <authorList>
            <person name="Currie D.H."/>
            <person name="Guss A.M."/>
            <person name="Herring C.D."/>
            <person name="Giannone R.J."/>
            <person name="Johnson C.M."/>
            <person name="Lankford P.K."/>
            <person name="Brown S.D."/>
            <person name="Hettich R.L."/>
            <person name="Lynd L.R."/>
        </authorList>
    </citation>
    <scope>NUCLEOTIDE SEQUENCE [LARGE SCALE GENOMIC DNA]</scope>
    <source>
        <strain evidence="13">DSM 8691 / JW/SL-YS485</strain>
    </source>
</reference>
<dbReference type="GO" id="GO:0005829">
    <property type="term" value="C:cytosol"/>
    <property type="evidence" value="ECO:0007669"/>
    <property type="project" value="TreeGrafter"/>
</dbReference>
<dbReference type="GO" id="GO:0000156">
    <property type="term" value="F:phosphorelay response regulator activity"/>
    <property type="evidence" value="ECO:0007669"/>
    <property type="project" value="TreeGrafter"/>
</dbReference>
<evidence type="ECO:0000256" key="6">
    <source>
        <dbReference type="ARBA" id="ARBA00023163"/>
    </source>
</evidence>
<dbReference type="SMART" id="SM00862">
    <property type="entry name" value="Trans_reg_C"/>
    <property type="match status" value="1"/>
</dbReference>
<feature type="modified residue" description="4-aspartylphosphate" evidence="8">
    <location>
        <position position="53"/>
    </location>
</feature>
<dbReference type="GO" id="GO:0032993">
    <property type="term" value="C:protein-DNA complex"/>
    <property type="evidence" value="ECO:0007669"/>
    <property type="project" value="TreeGrafter"/>
</dbReference>
<dbReference type="PATRIC" id="fig|1094508.3.peg.509"/>
<organism evidence="12 13">
    <name type="scientific">Thermoanaerobacterium saccharolyticum (strain DSM 8691 / JW/SL-YS485)</name>
    <dbReference type="NCBI Taxonomy" id="1094508"/>
    <lineage>
        <taxon>Bacteria</taxon>
        <taxon>Bacillati</taxon>
        <taxon>Bacillota</taxon>
        <taxon>Clostridia</taxon>
        <taxon>Thermoanaerobacterales</taxon>
        <taxon>Thermoanaerobacteraceae</taxon>
        <taxon>Thermoanaerobacterium</taxon>
    </lineage>
</organism>
<evidence type="ECO:0000256" key="1">
    <source>
        <dbReference type="ARBA" id="ARBA00018672"/>
    </source>
</evidence>
<dbReference type="EMBL" id="CP003184">
    <property type="protein sequence ID" value="AFK85530.1"/>
    <property type="molecule type" value="Genomic_DNA"/>
</dbReference>
<keyword evidence="13" id="KW-1185">Reference proteome</keyword>
<dbReference type="FunFam" id="3.40.50.2300:FF:000001">
    <property type="entry name" value="DNA-binding response regulator PhoB"/>
    <property type="match status" value="1"/>
</dbReference>
<dbReference type="RefSeq" id="WP_014757449.1">
    <property type="nucleotide sequence ID" value="NC_017992.1"/>
</dbReference>
<evidence type="ECO:0000256" key="9">
    <source>
        <dbReference type="PROSITE-ProRule" id="PRU01091"/>
    </source>
</evidence>
<dbReference type="InterPro" id="IPR001789">
    <property type="entry name" value="Sig_transdc_resp-reg_receiver"/>
</dbReference>
<dbReference type="Pfam" id="PF00486">
    <property type="entry name" value="Trans_reg_C"/>
    <property type="match status" value="1"/>
</dbReference>
<feature type="domain" description="OmpR/PhoB-type" evidence="11">
    <location>
        <begin position="126"/>
        <end position="224"/>
    </location>
</feature>
<dbReference type="PANTHER" id="PTHR48111">
    <property type="entry name" value="REGULATOR OF RPOS"/>
    <property type="match status" value="1"/>
</dbReference>
<dbReference type="GO" id="GO:0006355">
    <property type="term" value="P:regulation of DNA-templated transcription"/>
    <property type="evidence" value="ECO:0007669"/>
    <property type="project" value="InterPro"/>
</dbReference>
<evidence type="ECO:0000256" key="8">
    <source>
        <dbReference type="PROSITE-ProRule" id="PRU00169"/>
    </source>
</evidence>
<evidence type="ECO:0000256" key="2">
    <source>
        <dbReference type="ARBA" id="ARBA00022553"/>
    </source>
</evidence>
<protein>
    <recommendedName>
        <fullName evidence="1">Stage 0 sporulation protein A homolog</fullName>
    </recommendedName>
</protein>
<comment type="function">
    <text evidence="7">May play the central regulatory role in sporulation. It may be an element of the effector pathway responsible for the activation of sporulation genes in response to nutritional stress. Spo0A may act in concert with spo0H (a sigma factor) to control the expression of some genes that are critical to the sporulation process.</text>
</comment>
<dbReference type="PROSITE" id="PS50110">
    <property type="entry name" value="RESPONSE_REGULATORY"/>
    <property type="match status" value="1"/>
</dbReference>
<accession>I3VSN5</accession>
<dbReference type="Gene3D" id="3.40.50.2300">
    <property type="match status" value="1"/>
</dbReference>
<dbReference type="SMART" id="SM00448">
    <property type="entry name" value="REC"/>
    <property type="match status" value="1"/>
</dbReference>
<dbReference type="Gene3D" id="6.10.250.690">
    <property type="match status" value="1"/>
</dbReference>
<keyword evidence="2 8" id="KW-0597">Phosphoprotein</keyword>
<dbReference type="Proteomes" id="UP000006178">
    <property type="component" value="Chromosome"/>
</dbReference>
<evidence type="ECO:0000259" key="11">
    <source>
        <dbReference type="PROSITE" id="PS51755"/>
    </source>
</evidence>
<feature type="DNA-binding region" description="OmpR/PhoB-type" evidence="9">
    <location>
        <begin position="126"/>
        <end position="224"/>
    </location>
</feature>
<dbReference type="eggNOG" id="COG0745">
    <property type="taxonomic scope" value="Bacteria"/>
</dbReference>
<dbReference type="Pfam" id="PF00072">
    <property type="entry name" value="Response_reg"/>
    <property type="match status" value="1"/>
</dbReference>
<evidence type="ECO:0000256" key="3">
    <source>
        <dbReference type="ARBA" id="ARBA00023012"/>
    </source>
</evidence>
<dbReference type="InterPro" id="IPR039420">
    <property type="entry name" value="WalR-like"/>
</dbReference>
<dbReference type="SUPFAM" id="SSF52172">
    <property type="entry name" value="CheY-like"/>
    <property type="match status" value="1"/>
</dbReference>
<dbReference type="Gene3D" id="1.10.10.10">
    <property type="entry name" value="Winged helix-like DNA-binding domain superfamily/Winged helix DNA-binding domain"/>
    <property type="match status" value="1"/>
</dbReference>
<keyword evidence="6" id="KW-0804">Transcription</keyword>
<evidence type="ECO:0000256" key="7">
    <source>
        <dbReference type="ARBA" id="ARBA00024867"/>
    </source>
</evidence>
<sequence length="224" mass="26060">MSKLIYVVDDDKNIRELVSMYIRKEGYSVKTFDNAEGVLAYFDKDKPDMLVIDIMLPGIDGYELCKKIRMTSDVPIIIISAKGDDIDKIVGFEIGADDYISKPFSPRELIARIKSIFKRTNAPQNTNKIKIKDILIVLDERRILHKGKEIEFTSKEFDLILYLSKNANKAYTREQLLKEVWKCDLDIKTRAVDDMIKRIRKKLQNSRCEFDITTIWGYGYKVES</sequence>
<dbReference type="InterPro" id="IPR036388">
    <property type="entry name" value="WH-like_DNA-bd_sf"/>
</dbReference>
<evidence type="ECO:0000313" key="13">
    <source>
        <dbReference type="Proteomes" id="UP000006178"/>
    </source>
</evidence>
<dbReference type="CDD" id="cd00383">
    <property type="entry name" value="trans_reg_C"/>
    <property type="match status" value="1"/>
</dbReference>
<dbReference type="PROSITE" id="PS51755">
    <property type="entry name" value="OMPR_PHOB"/>
    <property type="match status" value="1"/>
</dbReference>
<evidence type="ECO:0000259" key="10">
    <source>
        <dbReference type="PROSITE" id="PS50110"/>
    </source>
</evidence>
<keyword evidence="3" id="KW-0902">Two-component regulatory system</keyword>
<dbReference type="InterPro" id="IPR001867">
    <property type="entry name" value="OmpR/PhoB-type_DNA-bd"/>
</dbReference>
<keyword evidence="4" id="KW-0805">Transcription regulation</keyword>